<dbReference type="Proteomes" id="UP001176961">
    <property type="component" value="Unassembled WGS sequence"/>
</dbReference>
<gene>
    <name evidence="2" type="ORF">CYNAS_LOCUS5982</name>
</gene>
<keyword evidence="3" id="KW-1185">Reference proteome</keyword>
<evidence type="ECO:0000313" key="3">
    <source>
        <dbReference type="Proteomes" id="UP001176961"/>
    </source>
</evidence>
<dbReference type="EMBL" id="CATQJL010000112">
    <property type="protein sequence ID" value="CAJ0593999.1"/>
    <property type="molecule type" value="Genomic_DNA"/>
</dbReference>
<reference evidence="2" key="1">
    <citation type="submission" date="2023-07" db="EMBL/GenBank/DDBJ databases">
        <authorList>
            <consortium name="CYATHOMIX"/>
        </authorList>
    </citation>
    <scope>NUCLEOTIDE SEQUENCE</scope>
    <source>
        <strain evidence="2">N/A</strain>
    </source>
</reference>
<protein>
    <submittedName>
        <fullName evidence="2">Uncharacterized protein</fullName>
    </submittedName>
</protein>
<feature type="compositionally biased region" description="Polar residues" evidence="1">
    <location>
        <begin position="1"/>
        <end position="19"/>
    </location>
</feature>
<organism evidence="2 3">
    <name type="scientific">Cylicocyclus nassatus</name>
    <name type="common">Nematode worm</name>
    <dbReference type="NCBI Taxonomy" id="53992"/>
    <lineage>
        <taxon>Eukaryota</taxon>
        <taxon>Metazoa</taxon>
        <taxon>Ecdysozoa</taxon>
        <taxon>Nematoda</taxon>
        <taxon>Chromadorea</taxon>
        <taxon>Rhabditida</taxon>
        <taxon>Rhabditina</taxon>
        <taxon>Rhabditomorpha</taxon>
        <taxon>Strongyloidea</taxon>
        <taxon>Strongylidae</taxon>
        <taxon>Cylicocyclus</taxon>
    </lineage>
</organism>
<sequence length="370" mass="42070">MFSRNNSPYSSARGRTSVSRPKAISKVPRQTATLKVLPQIASPRVPLKAISKQAVSRRLILEEPNASQATSTGVRQEHIVTQEEQIPPGSAYERREFVFEENSMQMEELPELPSSLFDCVANGELRMELAAKLMLHRTNSGTFNYAAYDEFVSSNVAARAVSRYDGLDGFEAPHIVGCNFMAMRLLGPIMFEKLSEALENLCQPSFREVGYYEPRDGEVESEKKGQHHPEPHISVSFPFTAEYSLRLNGRSGRDAKLKNLPDEIETTLIDFADDMMGYGYDELLPGAVVDFENSEFYASLGTDEAERKQNFDQASREKMRWRPQLFKALQFALQDIRFYTYKESESKWIPHKVKLFAVTTYSLLMSEVLR</sequence>
<feature type="region of interest" description="Disordered" evidence="1">
    <location>
        <begin position="1"/>
        <end position="25"/>
    </location>
</feature>
<comment type="caution">
    <text evidence="2">The sequence shown here is derived from an EMBL/GenBank/DDBJ whole genome shotgun (WGS) entry which is preliminary data.</text>
</comment>
<name>A0AA36GKZ5_CYLNA</name>
<dbReference type="AlphaFoldDB" id="A0AA36GKZ5"/>
<evidence type="ECO:0000313" key="2">
    <source>
        <dbReference type="EMBL" id="CAJ0593999.1"/>
    </source>
</evidence>
<accession>A0AA36GKZ5</accession>
<evidence type="ECO:0000256" key="1">
    <source>
        <dbReference type="SAM" id="MobiDB-lite"/>
    </source>
</evidence>
<proteinExistence type="predicted"/>